<evidence type="ECO:0000256" key="2">
    <source>
        <dbReference type="ARBA" id="ARBA00022723"/>
    </source>
</evidence>
<evidence type="ECO:0000313" key="5">
    <source>
        <dbReference type="Proteomes" id="UP001347796"/>
    </source>
</evidence>
<sequence>MLFRLQILYHTEGSCWCRPKGIYCVCIHVIFWINLRQRNNPQKWGFLKSLLQSGKLQEVDGVMADKRFTIEKEINNVRLCLNIPPFVPSSASQMSAPAVAQTIKIAKHRVHVERAICRVKQFKLLTNKVSLSSFSCVNQIWLVCCVLTNFMSIFDPLGLSDCCGKVVDDG</sequence>
<feature type="domain" description="DDE Tnp4" evidence="3">
    <location>
        <begin position="48"/>
        <end position="149"/>
    </location>
</feature>
<evidence type="ECO:0000313" key="4">
    <source>
        <dbReference type="EMBL" id="KAK6191074.1"/>
    </source>
</evidence>
<proteinExistence type="predicted"/>
<comment type="caution">
    <text evidence="4">The sequence shown here is derived from an EMBL/GenBank/DDBJ whole genome shotgun (WGS) entry which is preliminary data.</text>
</comment>
<evidence type="ECO:0000256" key="1">
    <source>
        <dbReference type="ARBA" id="ARBA00001968"/>
    </source>
</evidence>
<keyword evidence="5" id="KW-1185">Reference proteome</keyword>
<keyword evidence="2" id="KW-0479">Metal-binding</keyword>
<comment type="cofactor">
    <cofactor evidence="1">
        <name>a divalent metal cation</name>
        <dbReference type="ChEBI" id="CHEBI:60240"/>
    </cofactor>
</comment>
<organism evidence="4 5">
    <name type="scientific">Patella caerulea</name>
    <name type="common">Rayed Mediterranean limpet</name>
    <dbReference type="NCBI Taxonomy" id="87958"/>
    <lineage>
        <taxon>Eukaryota</taxon>
        <taxon>Metazoa</taxon>
        <taxon>Spiralia</taxon>
        <taxon>Lophotrochozoa</taxon>
        <taxon>Mollusca</taxon>
        <taxon>Gastropoda</taxon>
        <taxon>Patellogastropoda</taxon>
        <taxon>Patelloidea</taxon>
        <taxon>Patellidae</taxon>
        <taxon>Patella</taxon>
    </lineage>
</organism>
<dbReference type="GO" id="GO:0046872">
    <property type="term" value="F:metal ion binding"/>
    <property type="evidence" value="ECO:0007669"/>
    <property type="project" value="UniProtKB-KW"/>
</dbReference>
<dbReference type="Proteomes" id="UP001347796">
    <property type="component" value="Unassembled WGS sequence"/>
</dbReference>
<evidence type="ECO:0000259" key="3">
    <source>
        <dbReference type="Pfam" id="PF13359"/>
    </source>
</evidence>
<dbReference type="InterPro" id="IPR027806">
    <property type="entry name" value="HARBI1_dom"/>
</dbReference>
<dbReference type="EMBL" id="JAZGQO010000002">
    <property type="protein sequence ID" value="KAK6191074.1"/>
    <property type="molecule type" value="Genomic_DNA"/>
</dbReference>
<reference evidence="4 5" key="1">
    <citation type="submission" date="2024-01" db="EMBL/GenBank/DDBJ databases">
        <title>The genome of the rayed Mediterranean limpet Patella caerulea (Linnaeus, 1758).</title>
        <authorList>
            <person name="Anh-Thu Weber A."/>
            <person name="Halstead-Nussloch G."/>
        </authorList>
    </citation>
    <scope>NUCLEOTIDE SEQUENCE [LARGE SCALE GENOMIC DNA]</scope>
    <source>
        <strain evidence="4">AATW-2023a</strain>
        <tissue evidence="4">Whole specimen</tissue>
    </source>
</reference>
<name>A0AAN8Q088_PATCE</name>
<protein>
    <recommendedName>
        <fullName evidence="3">DDE Tnp4 domain-containing protein</fullName>
    </recommendedName>
</protein>
<dbReference type="PANTHER" id="PTHR23080">
    <property type="entry name" value="THAP DOMAIN PROTEIN"/>
    <property type="match status" value="1"/>
</dbReference>
<gene>
    <name evidence="4" type="ORF">SNE40_002822</name>
</gene>
<accession>A0AAN8Q088</accession>
<dbReference type="Pfam" id="PF13359">
    <property type="entry name" value="DDE_Tnp_4"/>
    <property type="match status" value="1"/>
</dbReference>
<dbReference type="AlphaFoldDB" id="A0AAN8Q088"/>